<name>A0ABQ8FPZ2_9PEZI</name>
<protein>
    <submittedName>
        <fullName evidence="1">Uncharacterized protein</fullName>
    </submittedName>
</protein>
<sequence length="159" mass="18637">DIELVQRRLQRWKGVCLVCRAAGREDQHSVSRCRTEQGRQAEMERREIQGRIVFERYSGCFHCGVPQELCGRWESNRKGGFRRVGGECQFFGVMLGVLYGIKHGYPAVWQRWEQRLRGAGIDVESEGVVMQYLGRRWKEGEVESNKLVWEFLWITGRVE</sequence>
<dbReference type="Proteomes" id="UP000774617">
    <property type="component" value="Unassembled WGS sequence"/>
</dbReference>
<reference evidence="1 2" key="1">
    <citation type="journal article" date="2021" name="Nat. Commun.">
        <title>Genetic determinants of endophytism in the Arabidopsis root mycobiome.</title>
        <authorList>
            <person name="Mesny F."/>
            <person name="Miyauchi S."/>
            <person name="Thiergart T."/>
            <person name="Pickel B."/>
            <person name="Atanasova L."/>
            <person name="Karlsson M."/>
            <person name="Huettel B."/>
            <person name="Barry K.W."/>
            <person name="Haridas S."/>
            <person name="Chen C."/>
            <person name="Bauer D."/>
            <person name="Andreopoulos W."/>
            <person name="Pangilinan J."/>
            <person name="LaButti K."/>
            <person name="Riley R."/>
            <person name="Lipzen A."/>
            <person name="Clum A."/>
            <person name="Drula E."/>
            <person name="Henrissat B."/>
            <person name="Kohler A."/>
            <person name="Grigoriev I.V."/>
            <person name="Martin F.M."/>
            <person name="Hacquard S."/>
        </authorList>
    </citation>
    <scope>NUCLEOTIDE SEQUENCE [LARGE SCALE GENOMIC DNA]</scope>
    <source>
        <strain evidence="1 2">MPI-SDFR-AT-0080</strain>
    </source>
</reference>
<evidence type="ECO:0000313" key="2">
    <source>
        <dbReference type="Proteomes" id="UP000774617"/>
    </source>
</evidence>
<comment type="caution">
    <text evidence="1">The sequence shown here is derived from an EMBL/GenBank/DDBJ whole genome shotgun (WGS) entry which is preliminary data.</text>
</comment>
<keyword evidence="2" id="KW-1185">Reference proteome</keyword>
<accession>A0ABQ8FPZ2</accession>
<gene>
    <name evidence="1" type="ORF">B0J12DRAFT_557654</name>
</gene>
<evidence type="ECO:0000313" key="1">
    <source>
        <dbReference type="EMBL" id="KAH7010561.1"/>
    </source>
</evidence>
<dbReference type="EMBL" id="JAGTJR010000108">
    <property type="protein sequence ID" value="KAH7010561.1"/>
    <property type="molecule type" value="Genomic_DNA"/>
</dbReference>
<organism evidence="1 2">
    <name type="scientific">Macrophomina phaseolina</name>
    <dbReference type="NCBI Taxonomy" id="35725"/>
    <lineage>
        <taxon>Eukaryota</taxon>
        <taxon>Fungi</taxon>
        <taxon>Dikarya</taxon>
        <taxon>Ascomycota</taxon>
        <taxon>Pezizomycotina</taxon>
        <taxon>Dothideomycetes</taxon>
        <taxon>Dothideomycetes incertae sedis</taxon>
        <taxon>Botryosphaeriales</taxon>
        <taxon>Botryosphaeriaceae</taxon>
        <taxon>Macrophomina</taxon>
    </lineage>
</organism>
<feature type="non-terminal residue" evidence="1">
    <location>
        <position position="1"/>
    </location>
</feature>
<feature type="non-terminal residue" evidence="1">
    <location>
        <position position="159"/>
    </location>
</feature>
<proteinExistence type="predicted"/>